<dbReference type="InterPro" id="IPR002067">
    <property type="entry name" value="MCP"/>
</dbReference>
<dbReference type="Gene3D" id="1.50.40.10">
    <property type="entry name" value="Mitochondrial carrier domain"/>
    <property type="match status" value="1"/>
</dbReference>
<evidence type="ECO:0000256" key="7">
    <source>
        <dbReference type="RuleBase" id="RU000488"/>
    </source>
</evidence>
<evidence type="ECO:0000313" key="9">
    <source>
        <dbReference type="Proteomes" id="UP000011116"/>
    </source>
</evidence>
<dbReference type="SUPFAM" id="SSF103506">
    <property type="entry name" value="Mitochondrial carrier"/>
    <property type="match status" value="1"/>
</dbReference>
<name>A0A8I6XQ11_HORVV</name>
<dbReference type="PANTHER" id="PTHR24089">
    <property type="entry name" value="SOLUTE CARRIER FAMILY 25"/>
    <property type="match status" value="1"/>
</dbReference>
<dbReference type="EnsemblPlants" id="HORVU.MOREX.r3.5HG0492700.1">
    <property type="protein sequence ID" value="HORVU.MOREX.r3.5HG0492700.1.CDS1"/>
    <property type="gene ID" value="HORVU.MOREX.r3.5HG0492700"/>
</dbReference>
<evidence type="ECO:0000256" key="2">
    <source>
        <dbReference type="ARBA" id="ARBA00022448"/>
    </source>
</evidence>
<dbReference type="GO" id="GO:1990559">
    <property type="term" value="P:mitochondrial coenzyme A transmembrane transport"/>
    <property type="evidence" value="ECO:0000318"/>
    <property type="project" value="GO_Central"/>
</dbReference>
<dbReference type="GO" id="GO:0015228">
    <property type="term" value="F:coenzyme A transmembrane transporter activity"/>
    <property type="evidence" value="ECO:0000318"/>
    <property type="project" value="GO_Central"/>
</dbReference>
<dbReference type="PRINTS" id="PR00926">
    <property type="entry name" value="MITOCARRIER"/>
</dbReference>
<feature type="repeat" description="Solcar" evidence="6">
    <location>
        <begin position="218"/>
        <end position="306"/>
    </location>
</feature>
<dbReference type="InterPro" id="IPR023395">
    <property type="entry name" value="MCP_dom_sf"/>
</dbReference>
<accession>A0A8I6XQ11</accession>
<comment type="subcellular location">
    <subcellularLocation>
        <location evidence="1">Membrane</location>
        <topology evidence="1">Multi-pass membrane protein</topology>
    </subcellularLocation>
</comment>
<dbReference type="PROSITE" id="PS50920">
    <property type="entry name" value="SOLCAR"/>
    <property type="match status" value="3"/>
</dbReference>
<evidence type="ECO:0000256" key="4">
    <source>
        <dbReference type="ARBA" id="ARBA00022737"/>
    </source>
</evidence>
<sequence>MPMDSIKETVTASDFSKMAVSSDAAPGSTPWHHVKEMLAGGVAGVTAKTAVAPLARVKLLRQVGGGAAPVGTSAFRTLLEITRREGPMGLYRGNGTNALRVFPSKAIHFMAYEQYRSWLLGAVPSLGGGPVVDLLAGSAGGGTSLIATYPLDLARTRLACRATDAGVFGVLRSAYAEGGVRGLYRGVCPSLARVLPTAGLRFYVYESLKRRLPEEYEGRVDAKMACGVVAGLVGNTATYPLDVVRRQMQLGGTGTGTAVTGALQGVRAIARAHGARQLYAGLGFTYLKAAPSAAIGLVAYEEMKALLRLPANHH</sequence>
<keyword evidence="5 6" id="KW-0472">Membrane</keyword>
<dbReference type="Proteomes" id="UP000011116">
    <property type="component" value="Chromosome 5H"/>
</dbReference>
<dbReference type="InterPro" id="IPR018108">
    <property type="entry name" value="MCP_transmembrane"/>
</dbReference>
<evidence type="ECO:0000256" key="1">
    <source>
        <dbReference type="ARBA" id="ARBA00004141"/>
    </source>
</evidence>
<keyword evidence="4" id="KW-0677">Repeat</keyword>
<organism evidence="8 9">
    <name type="scientific">Hordeum vulgare subsp. vulgare</name>
    <name type="common">Domesticated barley</name>
    <dbReference type="NCBI Taxonomy" id="112509"/>
    <lineage>
        <taxon>Eukaryota</taxon>
        <taxon>Viridiplantae</taxon>
        <taxon>Streptophyta</taxon>
        <taxon>Embryophyta</taxon>
        <taxon>Tracheophyta</taxon>
        <taxon>Spermatophyta</taxon>
        <taxon>Magnoliopsida</taxon>
        <taxon>Liliopsida</taxon>
        <taxon>Poales</taxon>
        <taxon>Poaceae</taxon>
        <taxon>BOP clade</taxon>
        <taxon>Pooideae</taxon>
        <taxon>Triticodae</taxon>
        <taxon>Triticeae</taxon>
        <taxon>Hordeinae</taxon>
        <taxon>Hordeum</taxon>
    </lineage>
</organism>
<protein>
    <recommendedName>
        <fullName evidence="10">Mitochondrial carrier protein</fullName>
    </recommendedName>
</protein>
<dbReference type="Gramene" id="HORVU.MOREX.r3.5HG0492700.1">
    <property type="protein sequence ID" value="HORVU.MOREX.r3.5HG0492700.1.CDS1"/>
    <property type="gene ID" value="HORVU.MOREX.r3.5HG0492700"/>
</dbReference>
<keyword evidence="2 7" id="KW-0813">Transport</keyword>
<feature type="repeat" description="Solcar" evidence="6">
    <location>
        <begin position="31"/>
        <end position="118"/>
    </location>
</feature>
<evidence type="ECO:0008006" key="10">
    <source>
        <dbReference type="Google" id="ProtNLM"/>
    </source>
</evidence>
<evidence type="ECO:0000256" key="6">
    <source>
        <dbReference type="PROSITE-ProRule" id="PRU00282"/>
    </source>
</evidence>
<dbReference type="AlphaFoldDB" id="A0A8I6XQ11"/>
<comment type="similarity">
    <text evidence="7">Belongs to the mitochondrial carrier (TC 2.A.29) family.</text>
</comment>
<feature type="repeat" description="Solcar" evidence="6">
    <location>
        <begin position="128"/>
        <end position="211"/>
    </location>
</feature>
<dbReference type="SMR" id="A0A8I6XQ11"/>
<evidence type="ECO:0000313" key="8">
    <source>
        <dbReference type="EnsemblPlants" id="HORVU.MOREX.r3.5HG0492700.1.CDS1"/>
    </source>
</evidence>
<reference evidence="8" key="2">
    <citation type="submission" date="2020-10" db="EMBL/GenBank/DDBJ databases">
        <authorList>
            <person name="Scholz U."/>
            <person name="Mascher M."/>
            <person name="Fiebig A."/>
        </authorList>
    </citation>
    <scope>NUCLEOTIDE SEQUENCE [LARGE SCALE GENOMIC DNA]</scope>
    <source>
        <strain evidence="8">cv. Morex</strain>
    </source>
</reference>
<dbReference type="GO" id="GO:0005743">
    <property type="term" value="C:mitochondrial inner membrane"/>
    <property type="evidence" value="ECO:0000318"/>
    <property type="project" value="GO_Central"/>
</dbReference>
<proteinExistence type="inferred from homology"/>
<reference evidence="8" key="3">
    <citation type="submission" date="2022-01" db="UniProtKB">
        <authorList>
            <consortium name="EnsemblPlants"/>
        </authorList>
    </citation>
    <scope>IDENTIFICATION</scope>
    <source>
        <strain evidence="8">subsp. vulgare</strain>
    </source>
</reference>
<reference evidence="9" key="1">
    <citation type="journal article" date="2012" name="Nature">
        <title>A physical, genetic and functional sequence assembly of the barley genome.</title>
        <authorList>
            <consortium name="The International Barley Genome Sequencing Consortium"/>
            <person name="Mayer K.F."/>
            <person name="Waugh R."/>
            <person name="Brown J.W."/>
            <person name="Schulman A."/>
            <person name="Langridge P."/>
            <person name="Platzer M."/>
            <person name="Fincher G.B."/>
            <person name="Muehlbauer G.J."/>
            <person name="Sato K."/>
            <person name="Close T.J."/>
            <person name="Wise R.P."/>
            <person name="Stein N."/>
        </authorList>
    </citation>
    <scope>NUCLEOTIDE SEQUENCE [LARGE SCALE GENOMIC DNA]</scope>
    <source>
        <strain evidence="9">cv. Morex</strain>
    </source>
</reference>
<evidence type="ECO:0000256" key="5">
    <source>
        <dbReference type="ARBA" id="ARBA00023136"/>
    </source>
</evidence>
<keyword evidence="9" id="KW-1185">Reference proteome</keyword>
<keyword evidence="3 6" id="KW-0812">Transmembrane</keyword>
<evidence type="ECO:0000256" key="3">
    <source>
        <dbReference type="ARBA" id="ARBA00022692"/>
    </source>
</evidence>
<dbReference type="Pfam" id="PF00153">
    <property type="entry name" value="Mito_carr"/>
    <property type="match status" value="3"/>
</dbReference>